<dbReference type="SUPFAM" id="SSF69635">
    <property type="entry name" value="Type III secretory system chaperone-like"/>
    <property type="match status" value="1"/>
</dbReference>
<proteinExistence type="predicted"/>
<evidence type="ECO:0008006" key="3">
    <source>
        <dbReference type="Google" id="ProtNLM"/>
    </source>
</evidence>
<accession>A0A8J3VPR9</accession>
<reference evidence="1" key="1">
    <citation type="submission" date="2021-01" db="EMBL/GenBank/DDBJ databases">
        <title>Whole genome shotgun sequence of Rugosimonospora africana NBRC 104875.</title>
        <authorList>
            <person name="Komaki H."/>
            <person name="Tamura T."/>
        </authorList>
    </citation>
    <scope>NUCLEOTIDE SEQUENCE</scope>
    <source>
        <strain evidence="1">NBRC 104875</strain>
    </source>
</reference>
<comment type="caution">
    <text evidence="1">The sequence shown here is derived from an EMBL/GenBank/DDBJ whole genome shotgun (WGS) entry which is preliminary data.</text>
</comment>
<name>A0A8J3VPR9_9ACTN</name>
<evidence type="ECO:0000313" key="1">
    <source>
        <dbReference type="EMBL" id="GIH14395.1"/>
    </source>
</evidence>
<sequence>MLIFGALLVDRDISITRNEGTHVTTWDSVVEYVRSNYKIAGEDTGKVKLIFEVGDMRTQVVFLWRETLENGAEEWLQIESPVGKADKMDLRAVLEEVGNKVCGGAALIDDHLFIRQSMPLANLDINEFERPLALITSTADRLERQFVGGDEF</sequence>
<organism evidence="1 2">
    <name type="scientific">Rugosimonospora africana</name>
    <dbReference type="NCBI Taxonomy" id="556532"/>
    <lineage>
        <taxon>Bacteria</taxon>
        <taxon>Bacillati</taxon>
        <taxon>Actinomycetota</taxon>
        <taxon>Actinomycetes</taxon>
        <taxon>Micromonosporales</taxon>
        <taxon>Micromonosporaceae</taxon>
        <taxon>Rugosimonospora</taxon>
    </lineage>
</organism>
<protein>
    <recommendedName>
        <fullName evidence="3">YbjN domain-containing protein</fullName>
    </recommendedName>
</protein>
<gene>
    <name evidence="1" type="ORF">Raf01_25670</name>
</gene>
<evidence type="ECO:0000313" key="2">
    <source>
        <dbReference type="Proteomes" id="UP000642748"/>
    </source>
</evidence>
<dbReference type="Gene3D" id="3.30.1460.10">
    <property type="match status" value="1"/>
</dbReference>
<dbReference type="Proteomes" id="UP000642748">
    <property type="component" value="Unassembled WGS sequence"/>
</dbReference>
<dbReference type="EMBL" id="BONZ01000023">
    <property type="protein sequence ID" value="GIH14395.1"/>
    <property type="molecule type" value="Genomic_DNA"/>
</dbReference>
<dbReference type="AlphaFoldDB" id="A0A8J3VPR9"/>
<keyword evidence="2" id="KW-1185">Reference proteome</keyword>